<accession>A0A6B0GP86</accession>
<proteinExistence type="predicted"/>
<protein>
    <recommendedName>
        <fullName evidence="4">ECF transporter S component</fullName>
    </recommendedName>
</protein>
<dbReference type="EMBL" id="WSZK01000015">
    <property type="protein sequence ID" value="MWG34483.1"/>
    <property type="molecule type" value="Genomic_DNA"/>
</dbReference>
<evidence type="ECO:0008006" key="4">
    <source>
        <dbReference type="Google" id="ProtNLM"/>
    </source>
</evidence>
<evidence type="ECO:0000313" key="2">
    <source>
        <dbReference type="EMBL" id="MWG34483.1"/>
    </source>
</evidence>
<sequence length="84" mass="8504">MVPSSLPTDRLAALVLAVCAIVVYVLVDPFTFLADSVATSLTFVPVTFLLYALGVSKRTAFLASAGGALGLALGTFLQSAGVVG</sequence>
<reference evidence="2 3" key="1">
    <citation type="submission" date="2019-12" db="EMBL/GenBank/DDBJ databases">
        <title>Halocatena pleomorpha gen. nov. sp. nov., an extremely halophilic archaeon of family Halobacteriaceae isolated from saltpan soil.</title>
        <authorList>
            <person name="Pal Y."/>
            <person name="Verma A."/>
            <person name="Krishnamurthi S."/>
            <person name="Kumar P."/>
        </authorList>
    </citation>
    <scope>NUCLEOTIDE SEQUENCE [LARGE SCALE GENOMIC DNA]</scope>
    <source>
        <strain evidence="2 3">JCM 16495</strain>
    </source>
</reference>
<evidence type="ECO:0000256" key="1">
    <source>
        <dbReference type="SAM" id="Phobius"/>
    </source>
</evidence>
<organism evidence="2 3">
    <name type="scientific">Halomarina oriensis</name>
    <dbReference type="NCBI Taxonomy" id="671145"/>
    <lineage>
        <taxon>Archaea</taxon>
        <taxon>Methanobacteriati</taxon>
        <taxon>Methanobacteriota</taxon>
        <taxon>Stenosarchaea group</taxon>
        <taxon>Halobacteria</taxon>
        <taxon>Halobacteriales</taxon>
        <taxon>Natronomonadaceae</taxon>
        <taxon>Halomarina</taxon>
    </lineage>
</organism>
<dbReference type="RefSeq" id="WP_158204162.1">
    <property type="nucleotide sequence ID" value="NZ_WSZK01000015.1"/>
</dbReference>
<comment type="caution">
    <text evidence="2">The sequence shown here is derived from an EMBL/GenBank/DDBJ whole genome shotgun (WGS) entry which is preliminary data.</text>
</comment>
<name>A0A6B0GP86_9EURY</name>
<evidence type="ECO:0000313" key="3">
    <source>
        <dbReference type="Proteomes" id="UP000451471"/>
    </source>
</evidence>
<gene>
    <name evidence="2" type="ORF">GQS65_08275</name>
</gene>
<keyword evidence="1" id="KW-1133">Transmembrane helix</keyword>
<feature type="transmembrane region" description="Helical" evidence="1">
    <location>
        <begin position="60"/>
        <end position="81"/>
    </location>
</feature>
<keyword evidence="1" id="KW-0472">Membrane</keyword>
<dbReference type="Proteomes" id="UP000451471">
    <property type="component" value="Unassembled WGS sequence"/>
</dbReference>
<feature type="transmembrane region" description="Helical" evidence="1">
    <location>
        <begin position="33"/>
        <end position="53"/>
    </location>
</feature>
<keyword evidence="1" id="KW-0812">Transmembrane</keyword>
<feature type="transmembrane region" description="Helical" evidence="1">
    <location>
        <begin position="12"/>
        <end position="27"/>
    </location>
</feature>
<dbReference type="AlphaFoldDB" id="A0A6B0GP86"/>
<keyword evidence="3" id="KW-1185">Reference proteome</keyword>